<keyword evidence="8 11" id="KW-0645">Protease</keyword>
<comment type="similarity">
    <text evidence="3 11 13">Belongs to the peptidase S33 family.</text>
</comment>
<dbReference type="KEGG" id="upl:DSM104440_02601"/>
<dbReference type="SUPFAM" id="SSF53474">
    <property type="entry name" value="alpha/beta-Hydrolases"/>
    <property type="match status" value="1"/>
</dbReference>
<evidence type="ECO:0000313" key="15">
    <source>
        <dbReference type="EMBL" id="QJR15775.1"/>
    </source>
</evidence>
<sequence>MPQDQRANTAPLRPLFPAIEPYATGVLELDAPHRMYYEQSGNPKGIPVVFLHGGPGAGASPVHRQFFDPAAYRIVVFDQRGAGRSTPHGCLENNTTPHLVADMEKLRKHLGIERWLVFGGSWGSTLALAYAEHHADRCTGLILRGIFLCRKSEIEFFLYGIKNFFPEVWHTFAERIPEAERGDLLKAYYSRLTDPDPAVSLPAARAWSVYEASCSTLLPNPSLVADFGADRVAYGLSRIEAHYFKHEIFLPENFLLDNIDRIRKIPAVIVQGRYDIVCPLVSADDLHRAWPEAGYEIVADAGHSAFEPGIRSRLVAATEAFKARLA</sequence>
<dbReference type="AlphaFoldDB" id="A0A6M4H998"/>
<feature type="active site" description="Proton donor" evidence="12">
    <location>
        <position position="303"/>
    </location>
</feature>
<comment type="subcellular location">
    <subcellularLocation>
        <location evidence="2 11">Cytoplasm</location>
    </subcellularLocation>
</comment>
<dbReference type="InterPro" id="IPR000073">
    <property type="entry name" value="AB_hydrolase_1"/>
</dbReference>
<dbReference type="Gene3D" id="3.40.50.1820">
    <property type="entry name" value="alpha/beta hydrolase"/>
    <property type="match status" value="1"/>
</dbReference>
<keyword evidence="6 11" id="KW-0031">Aminopeptidase</keyword>
<evidence type="ECO:0000256" key="1">
    <source>
        <dbReference type="ARBA" id="ARBA00001585"/>
    </source>
</evidence>
<evidence type="ECO:0000256" key="8">
    <source>
        <dbReference type="ARBA" id="ARBA00022670"/>
    </source>
</evidence>
<dbReference type="NCBIfam" id="TIGR01249">
    <property type="entry name" value="pro_imino_pep_1"/>
    <property type="match status" value="1"/>
</dbReference>
<dbReference type="GO" id="GO:0005737">
    <property type="term" value="C:cytoplasm"/>
    <property type="evidence" value="ECO:0007669"/>
    <property type="project" value="UniProtKB-SubCell"/>
</dbReference>
<dbReference type="Proteomes" id="UP000503096">
    <property type="component" value="Chromosome"/>
</dbReference>
<evidence type="ECO:0000256" key="4">
    <source>
        <dbReference type="ARBA" id="ARBA00012568"/>
    </source>
</evidence>
<evidence type="ECO:0000256" key="5">
    <source>
        <dbReference type="ARBA" id="ARBA00021843"/>
    </source>
</evidence>
<feature type="active site" evidence="12">
    <location>
        <position position="275"/>
    </location>
</feature>
<keyword evidence="16" id="KW-1185">Reference proteome</keyword>
<feature type="active site" description="Nucleophile" evidence="12">
    <location>
        <position position="121"/>
    </location>
</feature>
<evidence type="ECO:0000259" key="14">
    <source>
        <dbReference type="Pfam" id="PF00561"/>
    </source>
</evidence>
<evidence type="ECO:0000256" key="3">
    <source>
        <dbReference type="ARBA" id="ARBA00010088"/>
    </source>
</evidence>
<dbReference type="InterPro" id="IPR005944">
    <property type="entry name" value="Pro_iminopeptidase"/>
</dbReference>
<feature type="domain" description="AB hydrolase-1" evidence="14">
    <location>
        <begin position="47"/>
        <end position="307"/>
    </location>
</feature>
<evidence type="ECO:0000256" key="9">
    <source>
        <dbReference type="ARBA" id="ARBA00022801"/>
    </source>
</evidence>
<dbReference type="GO" id="GO:0006508">
    <property type="term" value="P:proteolysis"/>
    <property type="evidence" value="ECO:0007669"/>
    <property type="project" value="UniProtKB-KW"/>
</dbReference>
<dbReference type="PANTHER" id="PTHR43722:SF1">
    <property type="entry name" value="PROLINE IMINOPEPTIDASE"/>
    <property type="match status" value="1"/>
</dbReference>
<keyword evidence="9 11" id="KW-0378">Hydrolase</keyword>
<dbReference type="GO" id="GO:0004177">
    <property type="term" value="F:aminopeptidase activity"/>
    <property type="evidence" value="ECO:0007669"/>
    <property type="project" value="UniProtKB-UniRule"/>
</dbReference>
<dbReference type="RefSeq" id="WP_171163356.1">
    <property type="nucleotide sequence ID" value="NZ_CP053073.1"/>
</dbReference>
<evidence type="ECO:0000256" key="10">
    <source>
        <dbReference type="ARBA" id="ARBA00029605"/>
    </source>
</evidence>
<dbReference type="PANTHER" id="PTHR43722">
    <property type="entry name" value="PROLINE IMINOPEPTIDASE"/>
    <property type="match status" value="1"/>
</dbReference>
<gene>
    <name evidence="15" type="primary">pip_2</name>
    <name evidence="15" type="ORF">DSM104440_02601</name>
</gene>
<dbReference type="InterPro" id="IPR029058">
    <property type="entry name" value="AB_hydrolase_fold"/>
</dbReference>
<evidence type="ECO:0000256" key="12">
    <source>
        <dbReference type="PIRSR" id="PIRSR006431-1"/>
    </source>
</evidence>
<evidence type="ECO:0000256" key="2">
    <source>
        <dbReference type="ARBA" id="ARBA00004496"/>
    </source>
</evidence>
<dbReference type="Pfam" id="PF00561">
    <property type="entry name" value="Abhydrolase_1"/>
    <property type="match status" value="1"/>
</dbReference>
<proteinExistence type="inferred from homology"/>
<evidence type="ECO:0000256" key="6">
    <source>
        <dbReference type="ARBA" id="ARBA00022438"/>
    </source>
</evidence>
<evidence type="ECO:0000256" key="11">
    <source>
        <dbReference type="PIRNR" id="PIRNR006431"/>
    </source>
</evidence>
<evidence type="ECO:0000256" key="13">
    <source>
        <dbReference type="RuleBase" id="RU003421"/>
    </source>
</evidence>
<dbReference type="InParanoid" id="A0A6M4H998"/>
<name>A0A6M4H998_9PROT</name>
<protein>
    <recommendedName>
        <fullName evidence="5 11">Proline iminopeptidase</fullName>
        <shortName evidence="11">PIP</shortName>
        <ecNumber evidence="4 11">3.4.11.5</ecNumber>
    </recommendedName>
    <alternativeName>
        <fullName evidence="10 11">Prolyl aminopeptidase</fullName>
    </alternativeName>
</protein>
<dbReference type="EC" id="3.4.11.5" evidence="4 11"/>
<dbReference type="PIRSF" id="PIRSF006431">
    <property type="entry name" value="Pept_S33"/>
    <property type="match status" value="1"/>
</dbReference>
<dbReference type="EMBL" id="CP053073">
    <property type="protein sequence ID" value="QJR15775.1"/>
    <property type="molecule type" value="Genomic_DNA"/>
</dbReference>
<comment type="catalytic activity">
    <reaction evidence="1 11 13">
        <text>Release of N-terminal proline from a peptide.</text>
        <dbReference type="EC" id="3.4.11.5"/>
    </reaction>
</comment>
<reference evidence="15 16" key="1">
    <citation type="submission" date="2020-04" db="EMBL/GenBank/DDBJ databases">
        <title>Usitatibacter rugosus gen. nov., sp. nov. and Usitatibacter palustris sp. nov., novel members of Usitatibacteraceae fam. nov. within the order Nitrosomonadales isolated from soil.</title>
        <authorList>
            <person name="Huber K.J."/>
            <person name="Neumann-Schaal M."/>
            <person name="Geppert A."/>
            <person name="Luckner M."/>
            <person name="Wanner G."/>
            <person name="Overmann J."/>
        </authorList>
    </citation>
    <scope>NUCLEOTIDE SEQUENCE [LARGE SCALE GENOMIC DNA]</scope>
    <source>
        <strain evidence="15 16">Swamp67</strain>
    </source>
</reference>
<keyword evidence="7 11" id="KW-0963">Cytoplasm</keyword>
<evidence type="ECO:0000256" key="7">
    <source>
        <dbReference type="ARBA" id="ARBA00022490"/>
    </source>
</evidence>
<evidence type="ECO:0000313" key="16">
    <source>
        <dbReference type="Proteomes" id="UP000503096"/>
    </source>
</evidence>
<dbReference type="PRINTS" id="PR00793">
    <property type="entry name" value="PROAMNOPTASE"/>
</dbReference>
<organism evidence="15 16">
    <name type="scientific">Usitatibacter palustris</name>
    <dbReference type="NCBI Taxonomy" id="2732487"/>
    <lineage>
        <taxon>Bacteria</taxon>
        <taxon>Pseudomonadati</taxon>
        <taxon>Pseudomonadota</taxon>
        <taxon>Betaproteobacteria</taxon>
        <taxon>Nitrosomonadales</taxon>
        <taxon>Usitatibacteraceae</taxon>
        <taxon>Usitatibacter</taxon>
    </lineage>
</organism>
<accession>A0A6M4H998</accession>
<dbReference type="InterPro" id="IPR002410">
    <property type="entry name" value="Peptidase_S33"/>
</dbReference>